<dbReference type="Proteomes" id="UP000277766">
    <property type="component" value="Unassembled WGS sequence"/>
</dbReference>
<dbReference type="RefSeq" id="WP_126353532.1">
    <property type="nucleotide sequence ID" value="NZ_RXPE01000052.1"/>
</dbReference>
<gene>
    <name evidence="1" type="ORF">EJ104_13170</name>
</gene>
<organism evidence="1 2">
    <name type="scientific">Deinococcus radiophilus</name>
    <dbReference type="NCBI Taxonomy" id="32062"/>
    <lineage>
        <taxon>Bacteria</taxon>
        <taxon>Thermotogati</taxon>
        <taxon>Deinococcota</taxon>
        <taxon>Deinococci</taxon>
        <taxon>Deinococcales</taxon>
        <taxon>Deinococcaceae</taxon>
        <taxon>Deinococcus</taxon>
    </lineage>
</organism>
<evidence type="ECO:0000313" key="2">
    <source>
        <dbReference type="Proteomes" id="UP000277766"/>
    </source>
</evidence>
<protein>
    <submittedName>
        <fullName evidence="1">Uncharacterized protein</fullName>
    </submittedName>
</protein>
<proteinExistence type="predicted"/>
<dbReference type="AlphaFoldDB" id="A0A431VHK7"/>
<dbReference type="EMBL" id="RXPE01000052">
    <property type="protein sequence ID" value="RTR20693.1"/>
    <property type="molecule type" value="Genomic_DNA"/>
</dbReference>
<accession>A0A431VHK7</accession>
<evidence type="ECO:0000313" key="1">
    <source>
        <dbReference type="EMBL" id="RTR20693.1"/>
    </source>
</evidence>
<keyword evidence="2" id="KW-1185">Reference proteome</keyword>
<sequence length="309" mass="34592">MTQTTTTVYLAHLNPDDDTPTLGNKVFFTQAEAEQDLMDLALSVQSGITDDDLEDGEENDLFHPEGSPLEKLQALYDSGYITTQAEVLQLELHGDSVRRLLSEIDWESLFGQKEVLTGLIAELREQQRPEVEALLGLLYLLDALQDIGDACGLPAYEDGHEHIILRAGQYLNVTMRQHHSTDGVPQCGYRGSGPADTALSILAALLPPPNPPVSEQLASEFGYPKDSDDWEAFEAGLGEKRLEAIQARRLELEEDPMRPVQLHDRSRVPMLAWKLHQAFKEEFLAGLDETQEHRIPKAQIREWVEKQSG</sequence>
<comment type="caution">
    <text evidence="1">The sequence shown here is derived from an EMBL/GenBank/DDBJ whole genome shotgun (WGS) entry which is preliminary data.</text>
</comment>
<name>A0A431VHK7_9DEIO</name>
<reference evidence="1 2" key="1">
    <citation type="submission" date="2018-12" db="EMBL/GenBank/DDBJ databases">
        <title>Deinococcus radiophilus ATCC 27603 genome sequencing and assembly.</title>
        <authorList>
            <person name="Maclea K.S."/>
            <person name="Maynard C.R."/>
        </authorList>
    </citation>
    <scope>NUCLEOTIDE SEQUENCE [LARGE SCALE GENOMIC DNA]</scope>
    <source>
        <strain evidence="1 2">ATCC 27603</strain>
    </source>
</reference>
<dbReference type="OrthoDB" id="9819334at2"/>